<evidence type="ECO:0000313" key="3">
    <source>
        <dbReference type="Proteomes" id="UP000010808"/>
    </source>
</evidence>
<evidence type="ECO:0000259" key="1">
    <source>
        <dbReference type="Pfam" id="PF13467"/>
    </source>
</evidence>
<proteinExistence type="predicted"/>
<dbReference type="Pfam" id="PF13467">
    <property type="entry name" value="RHH_4"/>
    <property type="match status" value="1"/>
</dbReference>
<dbReference type="Gene3D" id="1.10.3990.20">
    <property type="entry name" value="protein bp1543"/>
    <property type="match status" value="1"/>
</dbReference>
<feature type="domain" description="Ribbon-helix-helix" evidence="1">
    <location>
        <begin position="16"/>
        <end position="83"/>
    </location>
</feature>
<dbReference type="OrthoDB" id="5458732at2"/>
<dbReference type="HOGENOM" id="CLU_155738_2_1_7"/>
<protein>
    <recommendedName>
        <fullName evidence="1">Ribbon-helix-helix domain-containing protein</fullName>
    </recommendedName>
</protein>
<gene>
    <name evidence="2" type="ORF">DESAM_20649</name>
</gene>
<evidence type="ECO:0000313" key="2">
    <source>
        <dbReference type="EMBL" id="CCO22936.1"/>
    </source>
</evidence>
<dbReference type="InterPro" id="IPR027373">
    <property type="entry name" value="RHH_dom"/>
</dbReference>
<dbReference type="KEGG" id="dhy:DESAM_20649"/>
<dbReference type="InterPro" id="IPR038268">
    <property type="entry name" value="RHH_sf"/>
</dbReference>
<dbReference type="Proteomes" id="UP000010808">
    <property type="component" value="Chromosome"/>
</dbReference>
<organism evidence="2 3">
    <name type="scientific">Maridesulfovibrio hydrothermalis AM13 = DSM 14728</name>
    <dbReference type="NCBI Taxonomy" id="1121451"/>
    <lineage>
        <taxon>Bacteria</taxon>
        <taxon>Pseudomonadati</taxon>
        <taxon>Thermodesulfobacteriota</taxon>
        <taxon>Desulfovibrionia</taxon>
        <taxon>Desulfovibrionales</taxon>
        <taxon>Desulfovibrionaceae</taxon>
        <taxon>Maridesulfovibrio</taxon>
    </lineage>
</organism>
<dbReference type="eggNOG" id="COG4321">
    <property type="taxonomic scope" value="Bacteria"/>
</dbReference>
<dbReference type="STRING" id="1121451.DESAM_20649"/>
<dbReference type="AlphaFoldDB" id="L0RBM1"/>
<accession>L0RBM1</accession>
<dbReference type="EMBL" id="FO203522">
    <property type="protein sequence ID" value="CCO22936.1"/>
    <property type="molecule type" value="Genomic_DNA"/>
</dbReference>
<sequence length="86" mass="9795">MCEIYSSTPPAEYEQITRSVRINGVVSSIRLERRFWNILDELAAAEKTSTGKFISTLHNEAYILHGEISNFASLLRVVCTTYLVNR</sequence>
<dbReference type="PATRIC" id="fig|1121451.3.peg.907"/>
<keyword evidence="3" id="KW-1185">Reference proteome</keyword>
<dbReference type="RefSeq" id="WP_015335541.1">
    <property type="nucleotide sequence ID" value="NC_020055.1"/>
</dbReference>
<reference evidence="2 3" key="1">
    <citation type="submission" date="2012-10" db="EMBL/GenBank/DDBJ databases">
        <authorList>
            <person name="Genoscope - CEA"/>
        </authorList>
    </citation>
    <scope>NUCLEOTIDE SEQUENCE [LARGE SCALE GENOMIC DNA]</scope>
    <source>
        <strain evidence="3">AM13 / DSM 14728</strain>
    </source>
</reference>
<name>L0RBM1_9BACT</name>